<dbReference type="Proteomes" id="UP001290861">
    <property type="component" value="Unassembled WGS sequence"/>
</dbReference>
<feature type="transmembrane region" description="Helical" evidence="5">
    <location>
        <begin position="278"/>
        <end position="298"/>
    </location>
</feature>
<dbReference type="PANTHER" id="PTHR23530">
    <property type="entry name" value="TRANSPORT PROTEIN-RELATED"/>
    <property type="match status" value="1"/>
</dbReference>
<feature type="transmembrane region" description="Helical" evidence="5">
    <location>
        <begin position="21"/>
        <end position="43"/>
    </location>
</feature>
<dbReference type="Gene3D" id="1.20.1250.20">
    <property type="entry name" value="MFS general substrate transporter like domains"/>
    <property type="match status" value="1"/>
</dbReference>
<feature type="transmembrane region" description="Helical" evidence="5">
    <location>
        <begin position="192"/>
        <end position="211"/>
    </location>
</feature>
<feature type="transmembrane region" description="Helical" evidence="5">
    <location>
        <begin position="49"/>
        <end position="68"/>
    </location>
</feature>
<evidence type="ECO:0000313" key="8">
    <source>
        <dbReference type="Proteomes" id="UP001290861"/>
    </source>
</evidence>
<keyword evidence="8" id="KW-1185">Reference proteome</keyword>
<dbReference type="PANTHER" id="PTHR23530:SF1">
    <property type="entry name" value="PERMEASE, MAJOR FACILITATOR SUPERFAMILY-RELATED"/>
    <property type="match status" value="1"/>
</dbReference>
<feature type="transmembrane region" description="Helical" evidence="5">
    <location>
        <begin position="244"/>
        <end position="263"/>
    </location>
</feature>
<sequence length="444" mass="49381">MNKNMVRDLQSIAKNNVRRFITFRLLFNARFYYPVFAVIFLDFGMTLDQFAMLNAIWAATIILAEVPSGALSDLMGRKKLLILTSGLMVAEMAVWAFAPRGNPALLFWLLALNRVLSGLGEAAASGSDEALVYESLEDAGMQDQWSRVLESVTKWRSAAFMFAMIIGGLVYDPTLLSAWTGLEISKEFTVRLPLFLTFITSILCWINCLGFHESARPDKEEQLAVGDAFRQTVQAGRWIFQTPFALVVILAGAFLDSVIRMFITLNSEYYRLIHYPEFALGLIGAGMSLLNFVIAPLARKLVDHKTPGRVFVIALLLGIAGFTGASFFIPFLGVVFMILLSAAFSITAFAISFYLNRITTNSIRATVLSFKGMALNLGYGFIGIVYAQLLKFLENNRSIEAGSDEMFIAGAQYFPPYFLIGAVGVILVARLYCPEIHRFRVPEE</sequence>
<dbReference type="PROSITE" id="PS50850">
    <property type="entry name" value="MFS"/>
    <property type="match status" value="1"/>
</dbReference>
<evidence type="ECO:0000256" key="3">
    <source>
        <dbReference type="ARBA" id="ARBA00022989"/>
    </source>
</evidence>
<evidence type="ECO:0000256" key="5">
    <source>
        <dbReference type="SAM" id="Phobius"/>
    </source>
</evidence>
<dbReference type="InterPro" id="IPR036259">
    <property type="entry name" value="MFS_trans_sf"/>
</dbReference>
<keyword evidence="4 5" id="KW-0472">Membrane</keyword>
<comment type="caution">
    <text evidence="7">The sequence shown here is derived from an EMBL/GenBank/DDBJ whole genome shotgun (WGS) entry which is preliminary data.</text>
</comment>
<feature type="transmembrane region" description="Helical" evidence="5">
    <location>
        <begin position="310"/>
        <end position="329"/>
    </location>
</feature>
<feature type="transmembrane region" description="Helical" evidence="5">
    <location>
        <begin position="413"/>
        <end position="433"/>
    </location>
</feature>
<gene>
    <name evidence="7" type="ORF">P9H32_17865</name>
</gene>
<evidence type="ECO:0000313" key="7">
    <source>
        <dbReference type="EMBL" id="MDZ8120498.1"/>
    </source>
</evidence>
<name>A0ABU5N238_9BACT</name>
<dbReference type="PROSITE" id="PS00216">
    <property type="entry name" value="SUGAR_TRANSPORT_1"/>
    <property type="match status" value="1"/>
</dbReference>
<protein>
    <submittedName>
        <fullName evidence="7">MFS transporter</fullName>
    </submittedName>
</protein>
<feature type="transmembrane region" description="Helical" evidence="5">
    <location>
        <begin position="159"/>
        <end position="180"/>
    </location>
</feature>
<feature type="domain" description="Major facilitator superfamily (MFS) profile" evidence="6">
    <location>
        <begin position="1"/>
        <end position="436"/>
    </location>
</feature>
<keyword evidence="2 5" id="KW-0812">Transmembrane</keyword>
<evidence type="ECO:0000259" key="6">
    <source>
        <dbReference type="PROSITE" id="PS50850"/>
    </source>
</evidence>
<dbReference type="SUPFAM" id="SSF103473">
    <property type="entry name" value="MFS general substrate transporter"/>
    <property type="match status" value="1"/>
</dbReference>
<dbReference type="InterPro" id="IPR011701">
    <property type="entry name" value="MFS"/>
</dbReference>
<organism evidence="7 8">
    <name type="scientific">Pontiella agarivorans</name>
    <dbReference type="NCBI Taxonomy" id="3038953"/>
    <lineage>
        <taxon>Bacteria</taxon>
        <taxon>Pseudomonadati</taxon>
        <taxon>Kiritimatiellota</taxon>
        <taxon>Kiritimatiellia</taxon>
        <taxon>Kiritimatiellales</taxon>
        <taxon>Pontiellaceae</taxon>
        <taxon>Pontiella</taxon>
    </lineage>
</organism>
<dbReference type="RefSeq" id="WP_322610272.1">
    <property type="nucleotide sequence ID" value="NZ_JARVCO010000012.1"/>
</dbReference>
<feature type="transmembrane region" description="Helical" evidence="5">
    <location>
        <begin position="376"/>
        <end position="393"/>
    </location>
</feature>
<evidence type="ECO:0000256" key="1">
    <source>
        <dbReference type="ARBA" id="ARBA00004141"/>
    </source>
</evidence>
<dbReference type="Pfam" id="PF07690">
    <property type="entry name" value="MFS_1"/>
    <property type="match status" value="1"/>
</dbReference>
<evidence type="ECO:0000256" key="2">
    <source>
        <dbReference type="ARBA" id="ARBA00022692"/>
    </source>
</evidence>
<reference evidence="7 8" key="1">
    <citation type="journal article" date="2024" name="Appl. Environ. Microbiol.">
        <title>Pontiella agarivorans sp. nov., a novel marine anaerobic bacterium capable of degrading macroalgal polysaccharides and fixing nitrogen.</title>
        <authorList>
            <person name="Liu N."/>
            <person name="Kivenson V."/>
            <person name="Peng X."/>
            <person name="Cui Z."/>
            <person name="Lankiewicz T.S."/>
            <person name="Gosselin K.M."/>
            <person name="English C.J."/>
            <person name="Blair E.M."/>
            <person name="O'Malley M.A."/>
            <person name="Valentine D.L."/>
        </authorList>
    </citation>
    <scope>NUCLEOTIDE SEQUENCE [LARGE SCALE GENOMIC DNA]</scope>
    <source>
        <strain evidence="7 8">NLcol2</strain>
    </source>
</reference>
<evidence type="ECO:0000256" key="4">
    <source>
        <dbReference type="ARBA" id="ARBA00023136"/>
    </source>
</evidence>
<dbReference type="InterPro" id="IPR053160">
    <property type="entry name" value="MFS_DHA3_Transporter"/>
</dbReference>
<accession>A0ABU5N238</accession>
<proteinExistence type="predicted"/>
<keyword evidence="3 5" id="KW-1133">Transmembrane helix</keyword>
<comment type="subcellular location">
    <subcellularLocation>
        <location evidence="1">Membrane</location>
        <topology evidence="1">Multi-pass membrane protein</topology>
    </subcellularLocation>
</comment>
<dbReference type="EMBL" id="JARVCO010000012">
    <property type="protein sequence ID" value="MDZ8120498.1"/>
    <property type="molecule type" value="Genomic_DNA"/>
</dbReference>
<feature type="transmembrane region" description="Helical" evidence="5">
    <location>
        <begin position="335"/>
        <end position="355"/>
    </location>
</feature>
<dbReference type="InterPro" id="IPR005829">
    <property type="entry name" value="Sugar_transporter_CS"/>
</dbReference>
<dbReference type="InterPro" id="IPR020846">
    <property type="entry name" value="MFS_dom"/>
</dbReference>